<reference evidence="1" key="1">
    <citation type="journal article" date="2021" name="Proc. Natl. Acad. Sci. U.S.A.">
        <title>A Catalog of Tens of Thousands of Viruses from Human Metagenomes Reveals Hidden Associations with Chronic Diseases.</title>
        <authorList>
            <person name="Tisza M.J."/>
            <person name="Buck C.B."/>
        </authorList>
    </citation>
    <scope>NUCLEOTIDE SEQUENCE</scope>
    <source>
        <strain evidence="1">Ct2hZ16</strain>
    </source>
</reference>
<evidence type="ECO:0000313" key="1">
    <source>
        <dbReference type="EMBL" id="DAE22816.1"/>
    </source>
</evidence>
<proteinExistence type="predicted"/>
<accession>A0A8S5QUT1</accession>
<dbReference type="EMBL" id="BK015739">
    <property type="protein sequence ID" value="DAE22816.1"/>
    <property type="molecule type" value="Genomic_DNA"/>
</dbReference>
<name>A0A8S5QUT1_9CAUD</name>
<sequence>MPKNKKPSRLKTCRAFVMFIGAFCRVRILRTV</sequence>
<protein>
    <submittedName>
        <fullName evidence="1">Uncharacterized protein</fullName>
    </submittedName>
</protein>
<organism evidence="1">
    <name type="scientific">Siphoviridae sp. ct2hZ16</name>
    <dbReference type="NCBI Taxonomy" id="2826276"/>
    <lineage>
        <taxon>Viruses</taxon>
        <taxon>Duplodnaviria</taxon>
        <taxon>Heunggongvirae</taxon>
        <taxon>Uroviricota</taxon>
        <taxon>Caudoviricetes</taxon>
    </lineage>
</organism>